<dbReference type="Proteomes" id="UP000464954">
    <property type="component" value="Chromosome"/>
</dbReference>
<dbReference type="EMBL" id="CP047593">
    <property type="protein sequence ID" value="QHI68011.1"/>
    <property type="molecule type" value="Genomic_DNA"/>
</dbReference>
<dbReference type="InterPro" id="IPR004843">
    <property type="entry name" value="Calcineurin-like_PHP"/>
</dbReference>
<dbReference type="InterPro" id="IPR029052">
    <property type="entry name" value="Metallo-depent_PP-like"/>
</dbReference>
<name>A0A6P1M2D8_9BACT</name>
<evidence type="ECO:0000313" key="3">
    <source>
        <dbReference type="Proteomes" id="UP000464954"/>
    </source>
</evidence>
<accession>A0A6P1M2D8</accession>
<dbReference type="RefSeq" id="WP_160626045.1">
    <property type="nucleotide sequence ID" value="NZ_CP047593.1"/>
</dbReference>
<keyword evidence="3" id="KW-1185">Reference proteome</keyword>
<reference evidence="2 3" key="1">
    <citation type="submission" date="2020-01" db="EMBL/GenBank/DDBJ databases">
        <title>Ponticoccus aerotolerans gen. nov., sp. nov., an anaerobic bacterium and proposal of Ponticoccusceae fam. nov., Ponticoccusles ord. nov. and Ponticoccuse classis nov. in the phylum Kiritimatiellaeota.</title>
        <authorList>
            <person name="Zhou L.Y."/>
            <person name="Du Z.J."/>
        </authorList>
    </citation>
    <scope>NUCLEOTIDE SEQUENCE [LARGE SCALE GENOMIC DNA]</scope>
    <source>
        <strain evidence="2 3">S-5007</strain>
    </source>
</reference>
<feature type="domain" description="Calcineurin-like phosphoesterase" evidence="1">
    <location>
        <begin position="33"/>
        <end position="233"/>
    </location>
</feature>
<organism evidence="2 3">
    <name type="scientific">Tichowtungia aerotolerans</name>
    <dbReference type="NCBI Taxonomy" id="2697043"/>
    <lineage>
        <taxon>Bacteria</taxon>
        <taxon>Pseudomonadati</taxon>
        <taxon>Kiritimatiellota</taxon>
        <taxon>Tichowtungiia</taxon>
        <taxon>Tichowtungiales</taxon>
        <taxon>Tichowtungiaceae</taxon>
        <taxon>Tichowtungia</taxon>
    </lineage>
</organism>
<dbReference type="Pfam" id="PF00149">
    <property type="entry name" value="Metallophos"/>
    <property type="match status" value="1"/>
</dbReference>
<dbReference type="KEGG" id="taer:GT409_00615"/>
<dbReference type="InterPro" id="IPR051918">
    <property type="entry name" value="STPP_CPPED1"/>
</dbReference>
<dbReference type="PANTHER" id="PTHR43143:SF1">
    <property type="entry name" value="SERINE_THREONINE-PROTEIN PHOSPHATASE CPPED1"/>
    <property type="match status" value="1"/>
</dbReference>
<evidence type="ECO:0000313" key="2">
    <source>
        <dbReference type="EMBL" id="QHI68011.1"/>
    </source>
</evidence>
<dbReference type="SUPFAM" id="SSF56300">
    <property type="entry name" value="Metallo-dependent phosphatases"/>
    <property type="match status" value="1"/>
</dbReference>
<dbReference type="GO" id="GO:0016787">
    <property type="term" value="F:hydrolase activity"/>
    <property type="evidence" value="ECO:0007669"/>
    <property type="project" value="InterPro"/>
</dbReference>
<dbReference type="Gene3D" id="3.60.21.10">
    <property type="match status" value="1"/>
</dbReference>
<gene>
    <name evidence="2" type="ORF">GT409_00615</name>
</gene>
<proteinExistence type="predicted"/>
<dbReference type="AlphaFoldDB" id="A0A6P1M2D8"/>
<evidence type="ECO:0000259" key="1">
    <source>
        <dbReference type="Pfam" id="PF00149"/>
    </source>
</evidence>
<sequence>MSATSTLGIAPMIANALSKSPNVSGQGVLKGFIVSDAHFGWRNEQQPDPQRQRELITHIHERFPDLDLWLDTGDAHHSSLGAKAVFDAATTDWCDIIANQSNKALFYYVPGNHEICQPTAGQDSERRCARMGSMSYRPYYSFDVKGIHFVSVPELEHPVYINKETMDWLKLDLDLNRDKTVILLSHNNVKGTTHFDDTFMAGYRGVANSKTLLDVIEQHPNVIAWMHGHNHDYVVSRHNNRLFVSNGRIGGFNPHHAYEDGEPLGGIYFEVWPDRLVVQCYSAEHELFIDEGLGRKGRSQTLRVSTTVDPLAPTGYAFGHGGFLDGQRAAVHNYHTSKDSLCSLILAGTEDACINENIGFSDYTHRSDNPQYKQWDVFGFKVRHNGWPRYFEEKNDVWRWLNPGVLLLARESSEEVTSLNLPDPGFANVMYYRAVPGRPYECRLKVASKQGGEKLELRVRVCSQEGRGLWKTTLPVRSLESGEQTLVFPIEVPEIHDRKTIYGGGMLDSEIQLSIEARFRSLMNDLTIYEAAFYRADSEGATLNPELTFNGVPVGKAGSLGSGKTLTRSVAKPTDDRWLVEGSCEGSHRMLWYCRQTNIDWQVRNAPVADHGAYLEVGAPTNTWSTGNEVVIQPTATTRDAVFVHRLRQIDGARIWPLNRGNSQVSIEMLSGAETGTVEVCVQKRPADVRGAVSWSYENGVVQVQLAAGSRVTVVAG</sequence>
<dbReference type="PANTHER" id="PTHR43143">
    <property type="entry name" value="METALLOPHOSPHOESTERASE, CALCINEURIN SUPERFAMILY"/>
    <property type="match status" value="1"/>
</dbReference>
<protein>
    <recommendedName>
        <fullName evidence="1">Calcineurin-like phosphoesterase domain-containing protein</fullName>
    </recommendedName>
</protein>